<reference evidence="3" key="1">
    <citation type="submission" date="2021-01" db="EMBL/GenBank/DDBJ databases">
        <title>Caligus Genome Assembly.</title>
        <authorList>
            <person name="Gallardo-Escarate C."/>
        </authorList>
    </citation>
    <scope>NUCLEOTIDE SEQUENCE [LARGE SCALE GENOMIC DNA]</scope>
</reference>
<dbReference type="EMBL" id="CP045903">
    <property type="protein sequence ID" value="QQP39126.1"/>
    <property type="molecule type" value="Genomic_DNA"/>
</dbReference>
<dbReference type="InterPro" id="IPR036397">
    <property type="entry name" value="RNaseH_sf"/>
</dbReference>
<proteinExistence type="predicted"/>
<sequence length="170" mass="18899">MDRPGGTQSSSCCAQAPSCGHHQVAQVPRRTVYDITKKGRSTSPRVTGSARPQFVAGIKRSIKANPGTAHAHPRQEAVIKKDLGYKSYALKAKLVQSWLKKNVPNFWDFNTWPPNSPHLSPCDYYFNVASLKASIKSEMNKLDPAEVSMACGRFRRRLEDIFEAEGGHIE</sequence>
<keyword evidence="3" id="KW-1185">Reference proteome</keyword>
<dbReference type="Proteomes" id="UP000595437">
    <property type="component" value="Chromosome 14"/>
</dbReference>
<gene>
    <name evidence="2" type="ORF">FKW44_019911</name>
</gene>
<organism evidence="2 3">
    <name type="scientific">Caligus rogercresseyi</name>
    <name type="common">Sea louse</name>
    <dbReference type="NCBI Taxonomy" id="217165"/>
    <lineage>
        <taxon>Eukaryota</taxon>
        <taxon>Metazoa</taxon>
        <taxon>Ecdysozoa</taxon>
        <taxon>Arthropoda</taxon>
        <taxon>Crustacea</taxon>
        <taxon>Multicrustacea</taxon>
        <taxon>Hexanauplia</taxon>
        <taxon>Copepoda</taxon>
        <taxon>Siphonostomatoida</taxon>
        <taxon>Caligidae</taxon>
        <taxon>Caligus</taxon>
    </lineage>
</organism>
<feature type="compositionally biased region" description="Low complexity" evidence="1">
    <location>
        <begin position="8"/>
        <end position="19"/>
    </location>
</feature>
<dbReference type="AlphaFoldDB" id="A0A7T8GX48"/>
<evidence type="ECO:0000313" key="2">
    <source>
        <dbReference type="EMBL" id="QQP39126.1"/>
    </source>
</evidence>
<name>A0A7T8GX48_CALRO</name>
<accession>A0A7T8GX48</accession>
<evidence type="ECO:0000313" key="3">
    <source>
        <dbReference type="Proteomes" id="UP000595437"/>
    </source>
</evidence>
<evidence type="ECO:0000256" key="1">
    <source>
        <dbReference type="SAM" id="MobiDB-lite"/>
    </source>
</evidence>
<feature type="region of interest" description="Disordered" evidence="1">
    <location>
        <begin position="1"/>
        <end position="20"/>
    </location>
</feature>
<dbReference type="GO" id="GO:0003676">
    <property type="term" value="F:nucleic acid binding"/>
    <property type="evidence" value="ECO:0007669"/>
    <property type="project" value="InterPro"/>
</dbReference>
<dbReference type="Gene3D" id="3.30.420.10">
    <property type="entry name" value="Ribonuclease H-like superfamily/Ribonuclease H"/>
    <property type="match status" value="1"/>
</dbReference>
<protein>
    <submittedName>
        <fullName evidence="2">Transposable element tcb2 transposase</fullName>
    </submittedName>
</protein>